<feature type="compositionally biased region" description="Basic and acidic residues" evidence="5">
    <location>
        <begin position="684"/>
        <end position="697"/>
    </location>
</feature>
<evidence type="ECO:0000256" key="5">
    <source>
        <dbReference type="SAM" id="MobiDB-lite"/>
    </source>
</evidence>
<keyword evidence="2 4" id="KW-0863">Zinc-finger</keyword>
<keyword evidence="3 4" id="KW-0862">Zinc</keyword>
<feature type="region of interest" description="Disordered" evidence="5">
    <location>
        <begin position="794"/>
        <end position="826"/>
    </location>
</feature>
<feature type="compositionally biased region" description="Polar residues" evidence="5">
    <location>
        <begin position="68"/>
        <end position="77"/>
    </location>
</feature>
<accession>A0AAD9Z885</accession>
<evidence type="ECO:0000259" key="6">
    <source>
        <dbReference type="PROSITE" id="PS50103"/>
    </source>
</evidence>
<proteinExistence type="predicted"/>
<feature type="region of interest" description="Disordered" evidence="5">
    <location>
        <begin position="466"/>
        <end position="563"/>
    </location>
</feature>
<feature type="compositionally biased region" description="Basic and acidic residues" evidence="5">
    <location>
        <begin position="805"/>
        <end position="819"/>
    </location>
</feature>
<organism evidence="7 8">
    <name type="scientific">Lepraria neglecta</name>
    <dbReference type="NCBI Taxonomy" id="209136"/>
    <lineage>
        <taxon>Eukaryota</taxon>
        <taxon>Fungi</taxon>
        <taxon>Dikarya</taxon>
        <taxon>Ascomycota</taxon>
        <taxon>Pezizomycotina</taxon>
        <taxon>Lecanoromycetes</taxon>
        <taxon>OSLEUM clade</taxon>
        <taxon>Lecanoromycetidae</taxon>
        <taxon>Lecanorales</taxon>
        <taxon>Lecanorineae</taxon>
        <taxon>Stereocaulaceae</taxon>
        <taxon>Lepraria</taxon>
    </lineage>
</organism>
<feature type="compositionally biased region" description="Acidic residues" evidence="5">
    <location>
        <begin position="263"/>
        <end position="285"/>
    </location>
</feature>
<evidence type="ECO:0000313" key="7">
    <source>
        <dbReference type="EMBL" id="KAK3173345.1"/>
    </source>
</evidence>
<keyword evidence="8" id="KW-1185">Reference proteome</keyword>
<dbReference type="SUPFAM" id="SSF90229">
    <property type="entry name" value="CCCH zinc finger"/>
    <property type="match status" value="1"/>
</dbReference>
<dbReference type="PROSITE" id="PS50103">
    <property type="entry name" value="ZF_C3H1"/>
    <property type="match status" value="1"/>
</dbReference>
<feature type="region of interest" description="Disordered" evidence="5">
    <location>
        <begin position="679"/>
        <end position="698"/>
    </location>
</feature>
<feature type="zinc finger region" description="C3H1-type" evidence="4">
    <location>
        <begin position="1019"/>
        <end position="1044"/>
    </location>
</feature>
<name>A0AAD9Z885_9LECA</name>
<dbReference type="InterPro" id="IPR036855">
    <property type="entry name" value="Znf_CCCH_sf"/>
</dbReference>
<dbReference type="Gene3D" id="1.20.120.1350">
    <property type="entry name" value="Pneumovirus matrix protein 2 (M2), zinc-binding domain"/>
    <property type="match status" value="1"/>
</dbReference>
<feature type="region of interest" description="Disordered" evidence="5">
    <location>
        <begin position="253"/>
        <end position="296"/>
    </location>
</feature>
<feature type="region of interest" description="Disordered" evidence="5">
    <location>
        <begin position="575"/>
        <end position="609"/>
    </location>
</feature>
<feature type="domain" description="C3H1-type" evidence="6">
    <location>
        <begin position="1019"/>
        <end position="1044"/>
    </location>
</feature>
<dbReference type="AlphaFoldDB" id="A0AAD9Z885"/>
<evidence type="ECO:0000256" key="2">
    <source>
        <dbReference type="ARBA" id="ARBA00022771"/>
    </source>
</evidence>
<evidence type="ECO:0000313" key="8">
    <source>
        <dbReference type="Proteomes" id="UP001276659"/>
    </source>
</evidence>
<feature type="compositionally biased region" description="Polar residues" evidence="5">
    <location>
        <begin position="530"/>
        <end position="561"/>
    </location>
</feature>
<dbReference type="Proteomes" id="UP001276659">
    <property type="component" value="Unassembled WGS sequence"/>
</dbReference>
<feature type="compositionally biased region" description="Low complexity" evidence="5">
    <location>
        <begin position="575"/>
        <end position="584"/>
    </location>
</feature>
<feature type="compositionally biased region" description="Polar residues" evidence="5">
    <location>
        <begin position="470"/>
        <end position="491"/>
    </location>
</feature>
<feature type="region of interest" description="Disordered" evidence="5">
    <location>
        <begin position="977"/>
        <end position="1027"/>
    </location>
</feature>
<feature type="compositionally biased region" description="Basic and acidic residues" evidence="5">
    <location>
        <begin position="496"/>
        <end position="517"/>
    </location>
</feature>
<feature type="region of interest" description="Disordered" evidence="5">
    <location>
        <begin position="1"/>
        <end position="26"/>
    </location>
</feature>
<reference evidence="7" key="1">
    <citation type="submission" date="2022-11" db="EMBL/GenBank/DDBJ databases">
        <title>Chromosomal genome sequence assembly and mating type (MAT) locus characterization of the leprose asexual lichenized fungus Lepraria neglecta (Nyl.) Erichsen.</title>
        <authorList>
            <person name="Allen J.L."/>
            <person name="Pfeffer B."/>
        </authorList>
    </citation>
    <scope>NUCLEOTIDE SEQUENCE</scope>
    <source>
        <strain evidence="7">Allen 5258</strain>
    </source>
</reference>
<keyword evidence="1 4" id="KW-0479">Metal-binding</keyword>
<feature type="compositionally biased region" description="Polar residues" evidence="5">
    <location>
        <begin position="39"/>
        <end position="60"/>
    </location>
</feature>
<dbReference type="InterPro" id="IPR000571">
    <property type="entry name" value="Znf_CCCH"/>
</dbReference>
<protein>
    <recommendedName>
        <fullName evidence="6">C3H1-type domain-containing protein</fullName>
    </recommendedName>
</protein>
<dbReference type="Pfam" id="PF18345">
    <property type="entry name" value="zf_CCCH_4"/>
    <property type="match status" value="1"/>
</dbReference>
<evidence type="ECO:0000256" key="4">
    <source>
        <dbReference type="PROSITE-ProRule" id="PRU00723"/>
    </source>
</evidence>
<dbReference type="GO" id="GO:0008270">
    <property type="term" value="F:zinc ion binding"/>
    <property type="evidence" value="ECO:0007669"/>
    <property type="project" value="UniProtKB-KW"/>
</dbReference>
<evidence type="ECO:0000256" key="3">
    <source>
        <dbReference type="ARBA" id="ARBA00022833"/>
    </source>
</evidence>
<comment type="caution">
    <text evidence="7">The sequence shown here is derived from an EMBL/GenBank/DDBJ whole genome shotgun (WGS) entry which is preliminary data.</text>
</comment>
<dbReference type="EMBL" id="JASNWA010000007">
    <property type="protein sequence ID" value="KAK3173345.1"/>
    <property type="molecule type" value="Genomic_DNA"/>
</dbReference>
<gene>
    <name evidence="7" type="ORF">OEA41_006674</name>
</gene>
<feature type="region of interest" description="Disordered" evidence="5">
    <location>
        <begin position="39"/>
        <end position="77"/>
    </location>
</feature>
<evidence type="ECO:0000256" key="1">
    <source>
        <dbReference type="ARBA" id="ARBA00022723"/>
    </source>
</evidence>
<sequence>MDPRQQNHEYSGSNPQRAGGNYAFNGAQNDAFNSFVHTENESAFESPWNSQPFPTNQQPVNGFDQGNHGWQQNPYQSSNLLSIPNYGIPPRDYEQPYSRSPASFDYTGFDSSNNQTFSPSAYDNPLAYGQIPLNSNNVQYDYPGQQELQQQHHETISPQALQHYSTSFPQPATEDPRQPQNFQYGSAMPVRRASNTEAAPFNQQDWIGLSTATAESIYTKGLHIKPTAALSNATKSTRVDGFTFVGSGILASSATKASPTESSDSDSDDDSEYYSESEVEVEPEEPSPVPASRPVDPNKAVEYDVIKAVWAKKNVGLSSTVIRTALTEYWDIFKGIRDKWKARSTSLQQATDKKDQANIKTYERRVLDQRRLLESCIRLTLKHGHPGIIEKLGENPGFLLVFYQFLADRFKDSEYTGSLIASILELMTQCVTIDQAILEKTKLDKVLPRIVKRGDDRGKQFAQEILDNAPNVSKQKATGETSVLGQHSNGATVKPLSERPRTSDVNDSKSARPDAKKASNVASKGAMITKSANTAESRQLSAKTDSKSAVKTVGTDTSSKVKANHITAKPSSFFSSLKSASKKPGTSAKLEDGKTGTGPETKAELVTEPPKPAFSFAATMATLNAQKDIPPVKAEEIRKPETVEEKRNRLRKEERRKLRVSFKPDDVLVQIREFVHDPEEELGHEDSQVRDVGDSRGEGQMLKMHKDLELMDDDEDYEPPDEVLPDWYLPRGKYLRLPVPRYPANGLTAVDFSDLPADELARNSTSRGGKAEIISPERAAQDQRELNTLMVVYSTHSDIPPSPREPSDPYSGERKKEESFGPPYEDYTKEREAQYYAYINNQRSAAQSQTPDVNALLRIVNSLKQYQPPPQPQAVAAPPKSQLEALVAQFAAANNQQQAQPMQLPQPVLQPVQQPVQQPAPSFGNLGAALAALGQNNQPQPVLGAPQPQIDIKAILAQMGTQPAPQAPQMQGYGYQNQYQNENDRKRQYEQDDGDYGYGKGKRPRGGSGPDKKKFQYHGPPRLPCKFWQEGKCRKGDECTFLHE</sequence>